<protein>
    <submittedName>
        <fullName evidence="2">Uncharacterized protein</fullName>
    </submittedName>
</protein>
<evidence type="ECO:0000256" key="1">
    <source>
        <dbReference type="SAM" id="MobiDB-lite"/>
    </source>
</evidence>
<feature type="region of interest" description="Disordered" evidence="1">
    <location>
        <begin position="395"/>
        <end position="417"/>
    </location>
</feature>
<gene>
    <name evidence="2" type="ORF">Sylvanvirus12_17</name>
</gene>
<accession>A0A3G5AI46</accession>
<proteinExistence type="predicted"/>
<evidence type="ECO:0000313" key="2">
    <source>
        <dbReference type="EMBL" id="AYV86885.1"/>
    </source>
</evidence>
<name>A0A3G5AI46_9VIRU</name>
<sequence>MSTESSEDECFVIVEGEFEDQRAQVIELSSDGVKNEIKDTKDTSSIMGPEISLDISSAPLLSNPLNFNSHIIEGPTSLYHKSYVPSVTVVHESVDSSNTKPSESSNSNSLNSLNSFNLSNVKSSVSKKDSLSTLSIAESTWHDIQKIMSRSKLNLVDYGELKIGPATNFLERPQENPQDNPVIHVHTDRPDSWDYGEIKIGSSMNPLKNQQEDPQEDLQEHPVIHVHTKLSDSCDKSEKPIRVSFNVTSTNADNADLNVQSTECQARETRNQPPIQDIVIDIKDDSCSYISNVKNTNDVLPPSSNSCLDYLNSIKTEQEESNFSKTLSRILCPPRVIKRTIPINSNIPEIKTQEIIYPMNQLNSTNLNRSCSSSISINVPSIIPLELVNDNISQSESNIHEPSTSNGPSGITVSSSAAPSRANGLLTLLTLGTDQIRDQVKDNIKHNIQDKNQDKSSLISAVIEALYRVVPANEKKVTEDDHRVFCSPQNKRLLASGICILNQQWLFNVVADPTLSLNELGLFEYQRELLHFKSPVWVKSFENQAGLLQSATVFVEWLSNQPVTPLQEHNIISHIISSYNGQLICEDQQFQIQVLGSTLKIRFNELCLTKPSLNTSSDDINRLAIPTHMKSHISSHEDEKTDQKDPKQYGVSPLSYFDVSHDVSLSHLKIGKMTPQTKLTLFSGDPRLVCQHEIDELIKKSRGPFFNTLEKLNVKIILQGEITPSQFKQQFTQLYNESTDELKTNDILKRVVYIQREDTIPAPVVKPIIKNHSHIRHSSRCNEIASRPCSGQSLEDKWREMSILMRDLRTEKHK</sequence>
<feature type="region of interest" description="Disordered" evidence="1">
    <location>
        <begin position="94"/>
        <end position="113"/>
    </location>
</feature>
<organism evidence="2">
    <name type="scientific">Sylvanvirus sp</name>
    <dbReference type="NCBI Taxonomy" id="2487774"/>
    <lineage>
        <taxon>Viruses</taxon>
    </lineage>
</organism>
<dbReference type="EMBL" id="MK072518">
    <property type="protein sequence ID" value="AYV86885.1"/>
    <property type="molecule type" value="Genomic_DNA"/>
</dbReference>
<reference evidence="2" key="1">
    <citation type="submission" date="2018-10" db="EMBL/GenBank/DDBJ databases">
        <title>Hidden diversity of soil giant viruses.</title>
        <authorList>
            <person name="Schulz F."/>
            <person name="Alteio L."/>
            <person name="Goudeau D."/>
            <person name="Ryan E.M."/>
            <person name="Malmstrom R.R."/>
            <person name="Blanchard J."/>
            <person name="Woyke T."/>
        </authorList>
    </citation>
    <scope>NUCLEOTIDE SEQUENCE</scope>
    <source>
        <strain evidence="2">SYV1</strain>
    </source>
</reference>
<feature type="compositionally biased region" description="Low complexity" evidence="1">
    <location>
        <begin position="96"/>
        <end position="113"/>
    </location>
</feature>